<protein>
    <submittedName>
        <fullName evidence="1">Uncharacterized protein</fullName>
    </submittedName>
</protein>
<evidence type="ECO:0000313" key="2">
    <source>
        <dbReference type="Proteomes" id="UP000285236"/>
    </source>
</evidence>
<dbReference type="Proteomes" id="UP000285236">
    <property type="component" value="Unassembled WGS sequence"/>
</dbReference>
<name>A0AA92W4I0_9BACT</name>
<dbReference type="AlphaFoldDB" id="A0AA92W4I0"/>
<proteinExistence type="predicted"/>
<sequence>MEVIIKFKIMIDKKIEEAARLDDEEYYDSLSDNDRCFFEYGFRRGYNRALKDLRHPASEVPRNNNGKILAFSKVNSNMNAMLNETACYTYQGKQKVRVREYTFTDLAFVEDLLDLIKKGCNHD</sequence>
<dbReference type="EMBL" id="QRYP01000002">
    <property type="protein sequence ID" value="RGV00646.1"/>
    <property type="molecule type" value="Genomic_DNA"/>
</dbReference>
<reference evidence="1 2" key="1">
    <citation type="submission" date="2018-08" db="EMBL/GenBank/DDBJ databases">
        <title>A genome reference for cultivated species of the human gut microbiota.</title>
        <authorList>
            <person name="Zou Y."/>
            <person name="Xue W."/>
            <person name="Luo G."/>
        </authorList>
    </citation>
    <scope>NUCLEOTIDE SEQUENCE [LARGE SCALE GENOMIC DNA]</scope>
    <source>
        <strain evidence="1 2">AF15-25</strain>
    </source>
</reference>
<evidence type="ECO:0000313" key="1">
    <source>
        <dbReference type="EMBL" id="RGV00646.1"/>
    </source>
</evidence>
<accession>A0AA92W4I0</accession>
<organism evidence="1 2">
    <name type="scientific">Segatella copri</name>
    <dbReference type="NCBI Taxonomy" id="165179"/>
    <lineage>
        <taxon>Bacteria</taxon>
        <taxon>Pseudomonadati</taxon>
        <taxon>Bacteroidota</taxon>
        <taxon>Bacteroidia</taxon>
        <taxon>Bacteroidales</taxon>
        <taxon>Prevotellaceae</taxon>
        <taxon>Segatella</taxon>
    </lineage>
</organism>
<gene>
    <name evidence="1" type="ORF">DWW35_01160</name>
</gene>
<comment type="caution">
    <text evidence="1">The sequence shown here is derived from an EMBL/GenBank/DDBJ whole genome shotgun (WGS) entry which is preliminary data.</text>
</comment>